<dbReference type="Proteomes" id="UP000042997">
    <property type="component" value="Unassembled WGS sequence"/>
</dbReference>
<feature type="compositionally biased region" description="Basic residues" evidence="1">
    <location>
        <begin position="160"/>
        <end position="169"/>
    </location>
</feature>
<feature type="region of interest" description="Disordered" evidence="1">
    <location>
        <begin position="204"/>
        <end position="238"/>
    </location>
</feature>
<proteinExistence type="predicted"/>
<dbReference type="AlphaFoldDB" id="A0A098BPE5"/>
<feature type="compositionally biased region" description="Basic residues" evidence="1">
    <location>
        <begin position="21"/>
        <end position="42"/>
    </location>
</feature>
<evidence type="ECO:0000256" key="1">
    <source>
        <dbReference type="SAM" id="MobiDB-lite"/>
    </source>
</evidence>
<feature type="compositionally biased region" description="Basic and acidic residues" evidence="1">
    <location>
        <begin position="104"/>
        <end position="115"/>
    </location>
</feature>
<accession>A0A098BPE5</accession>
<feature type="compositionally biased region" description="Basic residues" evidence="1">
    <location>
        <begin position="123"/>
        <end position="134"/>
    </location>
</feature>
<protein>
    <submittedName>
        <fullName evidence="2">Uncharacterized protein</fullName>
    </submittedName>
</protein>
<organism evidence="2 3">
    <name type="scientific">Rhodococcus ruber</name>
    <dbReference type="NCBI Taxonomy" id="1830"/>
    <lineage>
        <taxon>Bacteria</taxon>
        <taxon>Bacillati</taxon>
        <taxon>Actinomycetota</taxon>
        <taxon>Actinomycetes</taxon>
        <taxon>Mycobacteriales</taxon>
        <taxon>Nocardiaceae</taxon>
        <taxon>Rhodococcus</taxon>
    </lineage>
</organism>
<feature type="compositionally biased region" description="Basic residues" evidence="1">
    <location>
        <begin position="69"/>
        <end position="81"/>
    </location>
</feature>
<dbReference type="EMBL" id="CCSD01000088">
    <property type="protein sequence ID" value="CDZ90604.1"/>
    <property type="molecule type" value="Genomic_DNA"/>
</dbReference>
<feature type="compositionally biased region" description="Basic residues" evidence="1">
    <location>
        <begin position="1"/>
        <end position="14"/>
    </location>
</feature>
<sequence>MGLRRPHRRRVLPPHRPDRRAGRHRHRVARRVRRRRHRHHAGHLPAAAVRQHRPRGRRGTWSAGAGAVHRLRRPGRNHRRPGRADRRGAAGDGAAHHPGRRSRPRGERPAGRDGAVRALRGGLRGRWHPARPRPRGSGLGVHHRHRIRHLPGVPRDRRGPHPTRHRTRGGRAGPGDGRRRHRLSPAVPSVPYAVTNLLAWRQRSRRADETGHPGAGSSGWTAAAPSPMWSPAGPTAPW</sequence>
<name>A0A098BPE5_9NOCA</name>
<feature type="region of interest" description="Disordered" evidence="1">
    <location>
        <begin position="1"/>
        <end position="184"/>
    </location>
</feature>
<reference evidence="2 3" key="1">
    <citation type="journal article" date="2014" name="Genome Announc.">
        <title>Draft Genome Sequence of Propane- and Butane-Oxidizing Actinobacterium Rhodococcus ruber IEGM 231.</title>
        <authorList>
            <person name="Ivshina I.B."/>
            <person name="Kuyukina M.S."/>
            <person name="Krivoruchko A.V."/>
            <person name="Barbe V."/>
            <person name="Fischer C."/>
        </authorList>
    </citation>
    <scope>NUCLEOTIDE SEQUENCE [LARGE SCALE GENOMIC DNA]</scope>
</reference>
<gene>
    <name evidence="2" type="ORF">RHRU231_740047</name>
</gene>
<evidence type="ECO:0000313" key="3">
    <source>
        <dbReference type="Proteomes" id="UP000042997"/>
    </source>
</evidence>
<evidence type="ECO:0000313" key="2">
    <source>
        <dbReference type="EMBL" id="CDZ90604.1"/>
    </source>
</evidence>